<sequence>MFSVEYSSLAGVIRKQFSENCL</sequence>
<evidence type="ECO:0000313" key="1">
    <source>
        <dbReference type="EMBL" id="MBX35158.1"/>
    </source>
</evidence>
<protein>
    <submittedName>
        <fullName evidence="1">Uncharacterized protein</fullName>
    </submittedName>
</protein>
<accession>A0A2P2MY77</accession>
<name>A0A2P2MY77_RHIMU</name>
<dbReference type="AlphaFoldDB" id="A0A2P2MY77"/>
<organism evidence="1">
    <name type="scientific">Rhizophora mucronata</name>
    <name type="common">Asiatic mangrove</name>
    <dbReference type="NCBI Taxonomy" id="61149"/>
    <lineage>
        <taxon>Eukaryota</taxon>
        <taxon>Viridiplantae</taxon>
        <taxon>Streptophyta</taxon>
        <taxon>Embryophyta</taxon>
        <taxon>Tracheophyta</taxon>
        <taxon>Spermatophyta</taxon>
        <taxon>Magnoliopsida</taxon>
        <taxon>eudicotyledons</taxon>
        <taxon>Gunneridae</taxon>
        <taxon>Pentapetalae</taxon>
        <taxon>rosids</taxon>
        <taxon>fabids</taxon>
        <taxon>Malpighiales</taxon>
        <taxon>Rhizophoraceae</taxon>
        <taxon>Rhizophora</taxon>
    </lineage>
</organism>
<reference evidence="1" key="1">
    <citation type="submission" date="2018-02" db="EMBL/GenBank/DDBJ databases">
        <title>Rhizophora mucronata_Transcriptome.</title>
        <authorList>
            <person name="Meera S.P."/>
            <person name="Sreeshan A."/>
            <person name="Augustine A."/>
        </authorList>
    </citation>
    <scope>NUCLEOTIDE SEQUENCE</scope>
    <source>
        <tissue evidence="1">Leaf</tissue>
    </source>
</reference>
<proteinExistence type="predicted"/>
<dbReference type="EMBL" id="GGEC01054674">
    <property type="protein sequence ID" value="MBX35158.1"/>
    <property type="molecule type" value="Transcribed_RNA"/>
</dbReference>